<evidence type="ECO:0000313" key="1">
    <source>
        <dbReference type="EMBL" id="RHZ57506.1"/>
    </source>
</evidence>
<dbReference type="EMBL" id="PQFF01000346">
    <property type="protein sequence ID" value="RHZ57506.1"/>
    <property type="molecule type" value="Genomic_DNA"/>
</dbReference>
<name>A0A397H777_9GLOM</name>
<organism evidence="1 2">
    <name type="scientific">Diversispora epigaea</name>
    <dbReference type="NCBI Taxonomy" id="1348612"/>
    <lineage>
        <taxon>Eukaryota</taxon>
        <taxon>Fungi</taxon>
        <taxon>Fungi incertae sedis</taxon>
        <taxon>Mucoromycota</taxon>
        <taxon>Glomeromycotina</taxon>
        <taxon>Glomeromycetes</taxon>
        <taxon>Diversisporales</taxon>
        <taxon>Diversisporaceae</taxon>
        <taxon>Diversispora</taxon>
    </lineage>
</organism>
<proteinExistence type="predicted"/>
<dbReference type="AlphaFoldDB" id="A0A397H777"/>
<protein>
    <submittedName>
        <fullName evidence="1">Uncharacterized protein</fullName>
    </submittedName>
</protein>
<evidence type="ECO:0000313" key="2">
    <source>
        <dbReference type="Proteomes" id="UP000266861"/>
    </source>
</evidence>
<comment type="caution">
    <text evidence="1">The sequence shown here is derived from an EMBL/GenBank/DDBJ whole genome shotgun (WGS) entry which is preliminary data.</text>
</comment>
<gene>
    <name evidence="1" type="ORF">Glove_386g51</name>
</gene>
<keyword evidence="2" id="KW-1185">Reference proteome</keyword>
<accession>A0A397H777</accession>
<dbReference type="Proteomes" id="UP000266861">
    <property type="component" value="Unassembled WGS sequence"/>
</dbReference>
<reference evidence="1 2" key="1">
    <citation type="submission" date="2018-08" db="EMBL/GenBank/DDBJ databases">
        <title>Genome and evolution of the arbuscular mycorrhizal fungus Diversispora epigaea (formerly Glomus versiforme) and its bacterial endosymbionts.</title>
        <authorList>
            <person name="Sun X."/>
            <person name="Fei Z."/>
            <person name="Harrison M."/>
        </authorList>
    </citation>
    <scope>NUCLEOTIDE SEQUENCE [LARGE SCALE GENOMIC DNA]</scope>
    <source>
        <strain evidence="1 2">IT104</strain>
    </source>
</reference>
<sequence>MPLISLTLRSKAVVSSTTGGSKPIDSGKCKGEPSIDTYFEDKLQMRKNMKDICKCPCLYFIIKLCWIKTKLREHRKHLIEALYNKICDFSIFPRANNSPIIPCAHIMK</sequence>